<dbReference type="OrthoDB" id="191139at2759"/>
<dbReference type="InterPro" id="IPR002347">
    <property type="entry name" value="SDR_fam"/>
</dbReference>
<dbReference type="PRINTS" id="PR00081">
    <property type="entry name" value="GDHRDH"/>
</dbReference>
<accession>A0A8H7AW66</accession>
<dbReference type="GO" id="GO:0016491">
    <property type="term" value="F:oxidoreductase activity"/>
    <property type="evidence" value="ECO:0007669"/>
    <property type="project" value="UniProtKB-KW"/>
</dbReference>
<dbReference type="AlphaFoldDB" id="A0A8H7AW66"/>
<keyword evidence="2" id="KW-0521">NADP</keyword>
<dbReference type="SUPFAM" id="SSF51735">
    <property type="entry name" value="NAD(P)-binding Rossmann-fold domains"/>
    <property type="match status" value="1"/>
</dbReference>
<dbReference type="Proteomes" id="UP000606974">
    <property type="component" value="Unassembled WGS sequence"/>
</dbReference>
<protein>
    <recommendedName>
        <fullName evidence="6">Retinol dehydrogenase 12</fullName>
    </recommendedName>
</protein>
<dbReference type="Pfam" id="PF00106">
    <property type="entry name" value="adh_short"/>
    <property type="match status" value="1"/>
</dbReference>
<name>A0A8H7AW66_9EURO</name>
<dbReference type="PANTHER" id="PTHR24320:SF33">
    <property type="entry name" value="OXIDOREDUCTASE BLI-4, MITOCHONDRIAL-RELATED"/>
    <property type="match status" value="1"/>
</dbReference>
<evidence type="ECO:0000256" key="2">
    <source>
        <dbReference type="ARBA" id="ARBA00022857"/>
    </source>
</evidence>
<evidence type="ECO:0000256" key="1">
    <source>
        <dbReference type="ARBA" id="ARBA00006484"/>
    </source>
</evidence>
<organism evidence="4 5">
    <name type="scientific">Endocarpon pusillum</name>
    <dbReference type="NCBI Taxonomy" id="364733"/>
    <lineage>
        <taxon>Eukaryota</taxon>
        <taxon>Fungi</taxon>
        <taxon>Dikarya</taxon>
        <taxon>Ascomycota</taxon>
        <taxon>Pezizomycotina</taxon>
        <taxon>Eurotiomycetes</taxon>
        <taxon>Chaetothyriomycetidae</taxon>
        <taxon>Verrucariales</taxon>
        <taxon>Verrucariaceae</taxon>
        <taxon>Endocarpon</taxon>
    </lineage>
</organism>
<keyword evidence="3" id="KW-0560">Oxidoreductase</keyword>
<sequence length="374" mass="40924">MFIRAFCLRKTQILHSSRPQTRYVSIASTAMDAIKTTLAENVGGPSHNLVDAKHQFTLEETPDQSGKVALVTGGSQGIGYGASFTLLQKNLAKLFVLSMSGETMDGAVKDVQEKLGEEAAKKITWLQCDLADWKAVAETSSKIRDQTDRLDILVLNAARGIMTYQLTDDTGVDLHMALNHMGHVVLTSHLLPVLKSTASAGNKVRITVQSSNAHQSAPSDTRFASLDELNRDLGPNGQYGRSKLANLLYARYLARHLTKQNPNILVNATHPGVVETKQSTKDIHEPYPIAGAAMSTLLNPLKKDQWMGAVSTVFAATKVEESGLYICPPAVPEEGSKMAQDEELGEQLMKLTREIVMEKTYSDSKEKGCPFDFY</sequence>
<comment type="caution">
    <text evidence="4">The sequence shown here is derived from an EMBL/GenBank/DDBJ whole genome shotgun (WGS) entry which is preliminary data.</text>
</comment>
<evidence type="ECO:0000313" key="5">
    <source>
        <dbReference type="Proteomes" id="UP000606974"/>
    </source>
</evidence>
<proteinExistence type="inferred from homology"/>
<gene>
    <name evidence="4" type="ORF">GJ744_004411</name>
</gene>
<evidence type="ECO:0000256" key="3">
    <source>
        <dbReference type="ARBA" id="ARBA00023002"/>
    </source>
</evidence>
<reference evidence="4" key="1">
    <citation type="submission" date="2020-02" db="EMBL/GenBank/DDBJ databases">
        <authorList>
            <person name="Palmer J.M."/>
        </authorList>
    </citation>
    <scope>NUCLEOTIDE SEQUENCE</scope>
    <source>
        <strain evidence="4">EPUS1.4</strain>
        <tissue evidence="4">Thallus</tissue>
    </source>
</reference>
<dbReference type="InterPro" id="IPR036291">
    <property type="entry name" value="NAD(P)-bd_dom_sf"/>
</dbReference>
<keyword evidence="5" id="KW-1185">Reference proteome</keyword>
<dbReference type="Gene3D" id="3.40.50.720">
    <property type="entry name" value="NAD(P)-binding Rossmann-like Domain"/>
    <property type="match status" value="1"/>
</dbReference>
<comment type="similarity">
    <text evidence="1">Belongs to the short-chain dehydrogenases/reductases (SDR) family.</text>
</comment>
<dbReference type="EMBL" id="JAACFV010000002">
    <property type="protein sequence ID" value="KAF7514086.1"/>
    <property type="molecule type" value="Genomic_DNA"/>
</dbReference>
<evidence type="ECO:0008006" key="6">
    <source>
        <dbReference type="Google" id="ProtNLM"/>
    </source>
</evidence>
<evidence type="ECO:0000313" key="4">
    <source>
        <dbReference type="EMBL" id="KAF7514086.1"/>
    </source>
</evidence>
<dbReference type="PANTHER" id="PTHR24320">
    <property type="entry name" value="RETINOL DEHYDROGENASE"/>
    <property type="match status" value="1"/>
</dbReference>